<comment type="caution">
    <text evidence="1">The sequence shown here is derived from an EMBL/GenBank/DDBJ whole genome shotgun (WGS) entry which is preliminary data.</text>
</comment>
<accession>A0ACB9RTH5</accession>
<evidence type="ECO:0000313" key="2">
    <source>
        <dbReference type="Proteomes" id="UP001057402"/>
    </source>
</evidence>
<dbReference type="EMBL" id="CM042882">
    <property type="protein sequence ID" value="KAI4379237.1"/>
    <property type="molecule type" value="Genomic_DNA"/>
</dbReference>
<gene>
    <name evidence="1" type="ORF">MLD38_005560</name>
</gene>
<name>A0ACB9RTH5_9MYRT</name>
<organism evidence="1 2">
    <name type="scientific">Melastoma candidum</name>
    <dbReference type="NCBI Taxonomy" id="119954"/>
    <lineage>
        <taxon>Eukaryota</taxon>
        <taxon>Viridiplantae</taxon>
        <taxon>Streptophyta</taxon>
        <taxon>Embryophyta</taxon>
        <taxon>Tracheophyta</taxon>
        <taxon>Spermatophyta</taxon>
        <taxon>Magnoliopsida</taxon>
        <taxon>eudicotyledons</taxon>
        <taxon>Gunneridae</taxon>
        <taxon>Pentapetalae</taxon>
        <taxon>rosids</taxon>
        <taxon>malvids</taxon>
        <taxon>Myrtales</taxon>
        <taxon>Melastomataceae</taxon>
        <taxon>Melastomatoideae</taxon>
        <taxon>Melastomateae</taxon>
        <taxon>Melastoma</taxon>
    </lineage>
</organism>
<proteinExistence type="predicted"/>
<reference evidence="2" key="1">
    <citation type="journal article" date="2023" name="Front. Plant Sci.">
        <title>Chromosomal-level genome assembly of Melastoma candidum provides insights into trichome evolution.</title>
        <authorList>
            <person name="Zhong Y."/>
            <person name="Wu W."/>
            <person name="Sun C."/>
            <person name="Zou P."/>
            <person name="Liu Y."/>
            <person name="Dai S."/>
            <person name="Zhou R."/>
        </authorList>
    </citation>
    <scope>NUCLEOTIDE SEQUENCE [LARGE SCALE GENOMIC DNA]</scope>
</reference>
<keyword evidence="2" id="KW-1185">Reference proteome</keyword>
<sequence length="164" mass="17599">MEMQTESRRVGKISYRSLRQLRPWESSSASSSFLQSTENANGVFSAGIDASARRGRFSADVWLEPCGEKGGEGVGESEKSYFWLPGPTLTGRGEGGVGGEEVGVKRPSSSSFSSMGHLAFLPDNLSVQGLQRVKAEQLAFMGSCSLLFFSLNLSLPTDPNPSKP</sequence>
<evidence type="ECO:0000313" key="1">
    <source>
        <dbReference type="EMBL" id="KAI4379237.1"/>
    </source>
</evidence>
<protein>
    <submittedName>
        <fullName evidence="1">Uncharacterized protein</fullName>
    </submittedName>
</protein>
<dbReference type="Proteomes" id="UP001057402">
    <property type="component" value="Chromosome 3"/>
</dbReference>